<sequence>MKKIFIYNRPAFIPLLWYCSALFLGVLLFLPPYFFVDSRIRSSDGFFGDFSVSFLGGAVFVFAIFLLASFLLWLGIARLIKFERVSVDQEFISISGGLFLSSGKRFYTGGPIRIPLTSDFRFRALKDGFSKSVGFYVDLPVDGGWHSFLIVPHCPDPFRLARRINAVLEAFGSAARSVHMSEHLQKQLYKKKGMKAGKKAKEKEKSVS</sequence>
<keyword evidence="1" id="KW-1133">Transmembrane helix</keyword>
<name>A0A5F1Y789_9LEPT</name>
<reference evidence="2" key="1">
    <citation type="journal article" date="2019" name="PLoS Negl. Trop. Dis.">
        <title>Revisiting the worldwide diversity of Leptospira species in the environment.</title>
        <authorList>
            <person name="Vincent A.T."/>
            <person name="Schiettekatte O."/>
            <person name="Bourhy P."/>
            <person name="Veyrier F.J."/>
            <person name="Picardeau M."/>
        </authorList>
    </citation>
    <scope>NUCLEOTIDE SEQUENCE [LARGE SCALE GENOMIC DNA]</scope>
    <source>
        <strain evidence="2">201800299</strain>
    </source>
</reference>
<dbReference type="EMBL" id="RQFA01000073">
    <property type="protein sequence ID" value="TGK28936.1"/>
    <property type="molecule type" value="Genomic_DNA"/>
</dbReference>
<dbReference type="OrthoDB" id="346239at2"/>
<evidence type="ECO:0000313" key="3">
    <source>
        <dbReference type="Proteomes" id="UP000298277"/>
    </source>
</evidence>
<feature type="transmembrane region" description="Helical" evidence="1">
    <location>
        <begin position="54"/>
        <end position="76"/>
    </location>
</feature>
<accession>A0A5F1Y789</accession>
<keyword evidence="1" id="KW-0812">Transmembrane</keyword>
<proteinExistence type="predicted"/>
<comment type="caution">
    <text evidence="2">The sequence shown here is derived from an EMBL/GenBank/DDBJ whole genome shotgun (WGS) entry which is preliminary data.</text>
</comment>
<evidence type="ECO:0000313" key="2">
    <source>
        <dbReference type="EMBL" id="TGK28936.1"/>
    </source>
</evidence>
<organism evidence="2 3">
    <name type="scientific">Leptospira gomenensis</name>
    <dbReference type="NCBI Taxonomy" id="2484974"/>
    <lineage>
        <taxon>Bacteria</taxon>
        <taxon>Pseudomonadati</taxon>
        <taxon>Spirochaetota</taxon>
        <taxon>Spirochaetia</taxon>
        <taxon>Leptospirales</taxon>
        <taxon>Leptospiraceae</taxon>
        <taxon>Leptospira</taxon>
    </lineage>
</organism>
<evidence type="ECO:0000256" key="1">
    <source>
        <dbReference type="SAM" id="Phobius"/>
    </source>
</evidence>
<dbReference type="AlphaFoldDB" id="A0A5F1Y789"/>
<feature type="transmembrane region" description="Helical" evidence="1">
    <location>
        <begin position="12"/>
        <end position="34"/>
    </location>
</feature>
<keyword evidence="3" id="KW-1185">Reference proteome</keyword>
<dbReference type="Proteomes" id="UP000298277">
    <property type="component" value="Unassembled WGS sequence"/>
</dbReference>
<protein>
    <submittedName>
        <fullName evidence="2">Uncharacterized protein</fullName>
    </submittedName>
</protein>
<keyword evidence="1" id="KW-0472">Membrane</keyword>
<dbReference type="RefSeq" id="WP_135589949.1">
    <property type="nucleotide sequence ID" value="NZ_RQEZ01000108.1"/>
</dbReference>
<gene>
    <name evidence="2" type="ORF">EHQ17_16365</name>
</gene>